<proteinExistence type="predicted"/>
<evidence type="ECO:0000313" key="4">
    <source>
        <dbReference type="Ensembl" id="ENSSDUP00000014887.1"/>
    </source>
</evidence>
<dbReference type="Pfam" id="PF00059">
    <property type="entry name" value="Lectin_C"/>
    <property type="match status" value="2"/>
</dbReference>
<dbReference type="SMART" id="SM00034">
    <property type="entry name" value="CLECT"/>
    <property type="match status" value="2"/>
</dbReference>
<dbReference type="SUPFAM" id="SSF56436">
    <property type="entry name" value="C-type lectin-like"/>
    <property type="match status" value="2"/>
</dbReference>
<dbReference type="Gene3D" id="3.10.100.10">
    <property type="entry name" value="Mannose-Binding Protein A, subunit A"/>
    <property type="match status" value="2"/>
</dbReference>
<keyword evidence="1" id="KW-1015">Disulfide bond</keyword>
<reference evidence="4" key="1">
    <citation type="submission" date="2025-08" db="UniProtKB">
        <authorList>
            <consortium name="Ensembl"/>
        </authorList>
    </citation>
    <scope>IDENTIFICATION</scope>
</reference>
<dbReference type="PANTHER" id="PTHR45784">
    <property type="entry name" value="C-TYPE LECTIN DOMAIN FAMILY 20 MEMBER A-RELATED"/>
    <property type="match status" value="1"/>
</dbReference>
<evidence type="ECO:0000256" key="2">
    <source>
        <dbReference type="SAM" id="SignalP"/>
    </source>
</evidence>
<dbReference type="PANTHER" id="PTHR45784:SF8">
    <property type="entry name" value="C-TYPE MANNOSE RECEPTOR 2-RELATED"/>
    <property type="match status" value="1"/>
</dbReference>
<dbReference type="GeneTree" id="ENSGT00940000163460"/>
<protein>
    <recommendedName>
        <fullName evidence="3">C-type lectin domain-containing protein</fullName>
    </recommendedName>
</protein>
<dbReference type="PROSITE" id="PS50041">
    <property type="entry name" value="C_TYPE_LECTIN_2"/>
    <property type="match status" value="2"/>
</dbReference>
<keyword evidence="5" id="KW-1185">Reference proteome</keyword>
<dbReference type="InterPro" id="IPR001304">
    <property type="entry name" value="C-type_lectin-like"/>
</dbReference>
<dbReference type="OMA" id="FYEIQKP"/>
<name>A0A3B4U960_SERDU</name>
<evidence type="ECO:0000256" key="1">
    <source>
        <dbReference type="ARBA" id="ARBA00023157"/>
    </source>
</evidence>
<dbReference type="AlphaFoldDB" id="A0A3B4U960"/>
<sequence length="268" mass="31295">MLKKSSSSGLFIVTLNFIFNHLLFVQPSHQYRRYVHQPWQVTWSEAQTYCREHHTDLATFNNMHELDAAQSSYSSPLMCWIGLQRDNNDPGVWCWSDGRPDNFTHWTVNSNEPNGRYNNENCAVMKSSWWFDVPCNLQFTFLCYEDDLILVKENKTWEEALKHCRTLDMNPSSPNTDINHLYDLPNIYFGSDNSFIKRLILDAQTDEVWIGLRFLAGHWLWVNGIPLQEQLPACPAPGNHCGTILRKGKLFQLSNCLNRRNFMCLARN</sequence>
<dbReference type="CDD" id="cd00037">
    <property type="entry name" value="CLECT"/>
    <property type="match status" value="1"/>
</dbReference>
<evidence type="ECO:0000259" key="3">
    <source>
        <dbReference type="PROSITE" id="PS50041"/>
    </source>
</evidence>
<dbReference type="Ensembl" id="ENSSDUT00000015171.1">
    <property type="protein sequence ID" value="ENSSDUP00000014887.1"/>
    <property type="gene ID" value="ENSSDUG00000010877.1"/>
</dbReference>
<dbReference type="InterPro" id="IPR016186">
    <property type="entry name" value="C-type_lectin-like/link_sf"/>
</dbReference>
<feature type="domain" description="C-type lectin" evidence="3">
    <location>
        <begin position="29"/>
        <end position="144"/>
    </location>
</feature>
<keyword evidence="2" id="KW-0732">Signal</keyword>
<accession>A0A3B4U960</accession>
<evidence type="ECO:0000313" key="5">
    <source>
        <dbReference type="Proteomes" id="UP000261420"/>
    </source>
</evidence>
<feature type="domain" description="C-type lectin" evidence="3">
    <location>
        <begin position="139"/>
        <end position="265"/>
    </location>
</feature>
<reference evidence="4" key="2">
    <citation type="submission" date="2025-09" db="UniProtKB">
        <authorList>
            <consortium name="Ensembl"/>
        </authorList>
    </citation>
    <scope>IDENTIFICATION</scope>
</reference>
<dbReference type="InterPro" id="IPR016187">
    <property type="entry name" value="CTDL_fold"/>
</dbReference>
<dbReference type="InterPro" id="IPR018378">
    <property type="entry name" value="C-type_lectin_CS"/>
</dbReference>
<dbReference type="PROSITE" id="PS00615">
    <property type="entry name" value="C_TYPE_LECTIN_1"/>
    <property type="match status" value="1"/>
</dbReference>
<dbReference type="Proteomes" id="UP000261420">
    <property type="component" value="Unplaced"/>
</dbReference>
<organism evidence="4 5">
    <name type="scientific">Seriola dumerili</name>
    <name type="common">Greater amberjack</name>
    <name type="synonym">Caranx dumerili</name>
    <dbReference type="NCBI Taxonomy" id="41447"/>
    <lineage>
        <taxon>Eukaryota</taxon>
        <taxon>Metazoa</taxon>
        <taxon>Chordata</taxon>
        <taxon>Craniata</taxon>
        <taxon>Vertebrata</taxon>
        <taxon>Euteleostomi</taxon>
        <taxon>Actinopterygii</taxon>
        <taxon>Neopterygii</taxon>
        <taxon>Teleostei</taxon>
        <taxon>Neoteleostei</taxon>
        <taxon>Acanthomorphata</taxon>
        <taxon>Carangaria</taxon>
        <taxon>Carangiformes</taxon>
        <taxon>Carangidae</taxon>
        <taxon>Seriola</taxon>
    </lineage>
</organism>
<feature type="chain" id="PRO_5017269853" description="C-type lectin domain-containing protein" evidence="2">
    <location>
        <begin position="31"/>
        <end position="268"/>
    </location>
</feature>
<feature type="signal peptide" evidence="2">
    <location>
        <begin position="1"/>
        <end position="30"/>
    </location>
</feature>